<dbReference type="SMART" id="SM00220">
    <property type="entry name" value="S_TKc"/>
    <property type="match status" value="1"/>
</dbReference>
<dbReference type="InterPro" id="IPR000595">
    <property type="entry name" value="cNMP-bd_dom"/>
</dbReference>
<keyword evidence="8" id="KW-0418">Kinase</keyword>
<keyword evidence="9 16" id="KW-0378">Hydrolase</keyword>
<evidence type="ECO:0000256" key="3">
    <source>
        <dbReference type="ARBA" id="ARBA00013081"/>
    </source>
</evidence>
<dbReference type="Gene3D" id="3.30.200.20">
    <property type="entry name" value="Phosphorylase Kinase, domain 1"/>
    <property type="match status" value="1"/>
</dbReference>
<feature type="domain" description="Protein kinase" evidence="18">
    <location>
        <begin position="766"/>
        <end position="1017"/>
    </location>
</feature>
<dbReference type="GO" id="GO:0004722">
    <property type="term" value="F:protein serine/threonine phosphatase activity"/>
    <property type="evidence" value="ECO:0007669"/>
    <property type="project" value="UniProtKB-EC"/>
</dbReference>
<comment type="caution">
    <text evidence="21">The sequence shown here is derived from an EMBL/GenBank/DDBJ whole genome shotgun (WGS) entry which is preliminary data.</text>
</comment>
<dbReference type="SMART" id="SM00332">
    <property type="entry name" value="PP2Cc"/>
    <property type="match status" value="1"/>
</dbReference>
<organism evidence="21 22">
    <name type="scientific">Erythroxylum novogranatense</name>
    <dbReference type="NCBI Taxonomy" id="1862640"/>
    <lineage>
        <taxon>Eukaryota</taxon>
        <taxon>Viridiplantae</taxon>
        <taxon>Streptophyta</taxon>
        <taxon>Embryophyta</taxon>
        <taxon>Tracheophyta</taxon>
        <taxon>Spermatophyta</taxon>
        <taxon>Magnoliopsida</taxon>
        <taxon>eudicotyledons</taxon>
        <taxon>Gunneridae</taxon>
        <taxon>Pentapetalae</taxon>
        <taxon>rosids</taxon>
        <taxon>fabids</taxon>
        <taxon>Malpighiales</taxon>
        <taxon>Erythroxylaceae</taxon>
        <taxon>Erythroxylum</taxon>
    </lineage>
</organism>
<dbReference type="GO" id="GO:0046872">
    <property type="term" value="F:metal ion binding"/>
    <property type="evidence" value="ECO:0007669"/>
    <property type="project" value="UniProtKB-KW"/>
</dbReference>
<evidence type="ECO:0000259" key="19">
    <source>
        <dbReference type="PROSITE" id="PS50042"/>
    </source>
</evidence>
<keyword evidence="22" id="KW-1185">Reference proteome</keyword>
<accession>A0AAV8TSD1</accession>
<evidence type="ECO:0000256" key="17">
    <source>
        <dbReference type="SAM" id="MobiDB-lite"/>
    </source>
</evidence>
<dbReference type="SUPFAM" id="SSF51206">
    <property type="entry name" value="cAMP-binding domain-like"/>
    <property type="match status" value="2"/>
</dbReference>
<sequence>MGCVYSRACIGEVCVPRDPKIRQHHDPCRQTDAPVFSPTEPEPEPEPEREQTHNRDYEPGITRLSRVSSQFLPPEGSRTIRIPSGNYELKYSYLSQRGYYPDALDKANQDSFCIHSPFGTSSNDHFFGVFDGHGELGAQCSQFVKRKLCENLLRSSKFKVDAVEACHSAFLTTDSQLHADSLDDSMSGTTAITVLVRGRTIYVSNCGDSRAVIGERRGEEIVAVDLSIDQTPYRTDELERVKLCGARVLTLDQIEGLKNPEVQCWGTEESDDGDPPRLWVPNGMFPGTAFTRSIGDSIAKTIGVVANPEFSVLDLTAQHPFFVLASDGVFEFLSSQTVVDMVAKYKDPRDACAAIVAESYRLWLQYETRTDDITVIVVHINGLTDSSDGPLTSVSAVLPSPTPQVVEMTGSESPSMSYWNPKSHRTRHDLSRARLRALENSLEKGQLWVPPSPAHRKTWEEEAHIERALHDHFLFRKLTDTQCHVLLDCMQRVDVQPGEIVVKQGGEGDCFYVVGNGEFEVLATQEGKNGEVPRVLQRYTAEKLSSFGELALMYNKPLQASVRAVTNGTLWALKREDFRGILMSEFSNLQSLRLLRSVDLLSRLTILQLSHIADSLSEVSFEDGQIIIDENDGISALYIVQKGQVKITFDAELLSRPNAGSLKSNSENDDHNLQGERLLLDKTEGSYFGEWALLGEHIGSMRAIAVGHCICSVLTKEKFDSVVGPLTKLSLDDEKSTASTDLSKEYAESTSISTPLKVHFSELEWRGCLYSTDCSEIGLVYLRDSGNLLSLKRFSKQKIKSLGKEAQVLREKNLMKNMSPSACVPQVLCSCADETYAGILLNACIACPLASILHAALDELSARFCATCVVVALEDLHKNEVLYRGVSPDVLMLDQTGRIQLVDFRFSKELSGERTFTICGMAESLAPEIIRGKGHDLTADWWALGVLIYFMLEGEMPFGSWRESELDTYAKIAGGHLTIPSTFSPEAADLINKLLEVDEQKRLGCSGPDSVKCHPWFSGVDWKGIRDRSSPVPQEIVSRVNQHLATFHPEDCTAPLASPCQDVDLNVPEWLEDW</sequence>
<dbReference type="Pfam" id="PF00069">
    <property type="entry name" value="Pkinase"/>
    <property type="match status" value="1"/>
</dbReference>
<dbReference type="InterPro" id="IPR036457">
    <property type="entry name" value="PPM-type-like_dom_sf"/>
</dbReference>
<dbReference type="SMART" id="SM00100">
    <property type="entry name" value="cNMP"/>
    <property type="match status" value="2"/>
</dbReference>
<comment type="catalytic activity">
    <reaction evidence="15">
        <text>O-phospho-L-threonyl-[protein] + H2O = L-threonyl-[protein] + phosphate</text>
        <dbReference type="Rhea" id="RHEA:47004"/>
        <dbReference type="Rhea" id="RHEA-COMP:11060"/>
        <dbReference type="Rhea" id="RHEA-COMP:11605"/>
        <dbReference type="ChEBI" id="CHEBI:15377"/>
        <dbReference type="ChEBI" id="CHEBI:30013"/>
        <dbReference type="ChEBI" id="CHEBI:43474"/>
        <dbReference type="ChEBI" id="CHEBI:61977"/>
        <dbReference type="EC" id="3.1.3.16"/>
    </reaction>
</comment>
<evidence type="ECO:0000256" key="14">
    <source>
        <dbReference type="ARBA" id="ARBA00047761"/>
    </source>
</evidence>
<feature type="region of interest" description="Disordered" evidence="17">
    <location>
        <begin position="20"/>
        <end position="58"/>
    </location>
</feature>
<evidence type="ECO:0000256" key="11">
    <source>
        <dbReference type="ARBA" id="ARBA00022842"/>
    </source>
</evidence>
<dbReference type="PRINTS" id="PR00103">
    <property type="entry name" value="CAMPKINASE"/>
</dbReference>
<evidence type="ECO:0000256" key="6">
    <source>
        <dbReference type="ARBA" id="ARBA00022723"/>
    </source>
</evidence>
<dbReference type="Pfam" id="PF00027">
    <property type="entry name" value="cNMP_binding"/>
    <property type="match status" value="2"/>
</dbReference>
<dbReference type="Proteomes" id="UP001159364">
    <property type="component" value="Linkage Group LG04"/>
</dbReference>
<dbReference type="InterPro" id="IPR001932">
    <property type="entry name" value="PPM-type_phosphatase-like_dom"/>
</dbReference>
<keyword evidence="10" id="KW-0067">ATP-binding</keyword>
<evidence type="ECO:0000256" key="5">
    <source>
        <dbReference type="ARBA" id="ARBA00022679"/>
    </source>
</evidence>
<dbReference type="SUPFAM" id="SSF81606">
    <property type="entry name" value="PP2C-like"/>
    <property type="match status" value="1"/>
</dbReference>
<feature type="domain" description="PPM-type phosphatase" evidence="20">
    <location>
        <begin position="90"/>
        <end position="380"/>
    </location>
</feature>
<dbReference type="PROSITE" id="PS51746">
    <property type="entry name" value="PPM_2"/>
    <property type="match status" value="1"/>
</dbReference>
<dbReference type="PROSITE" id="PS01032">
    <property type="entry name" value="PPM_1"/>
    <property type="match status" value="1"/>
</dbReference>
<feature type="compositionally biased region" description="Basic and acidic residues" evidence="17">
    <location>
        <begin position="20"/>
        <end position="29"/>
    </location>
</feature>
<dbReference type="PROSITE" id="PS50011">
    <property type="entry name" value="PROTEIN_KINASE_DOM"/>
    <property type="match status" value="1"/>
</dbReference>
<dbReference type="SUPFAM" id="SSF56112">
    <property type="entry name" value="Protein kinase-like (PK-like)"/>
    <property type="match status" value="1"/>
</dbReference>
<dbReference type="Gene3D" id="3.60.40.10">
    <property type="entry name" value="PPM-type phosphatase domain"/>
    <property type="match status" value="1"/>
</dbReference>
<dbReference type="PROSITE" id="PS50042">
    <property type="entry name" value="CNMP_BINDING_3"/>
    <property type="match status" value="2"/>
</dbReference>
<evidence type="ECO:0000256" key="10">
    <source>
        <dbReference type="ARBA" id="ARBA00022840"/>
    </source>
</evidence>
<feature type="domain" description="Cyclic nucleotide-binding" evidence="19">
    <location>
        <begin position="600"/>
        <end position="725"/>
    </location>
</feature>
<evidence type="ECO:0000259" key="18">
    <source>
        <dbReference type="PROSITE" id="PS50011"/>
    </source>
</evidence>
<dbReference type="FunFam" id="2.60.120.10:FF:000048">
    <property type="entry name" value="Protein phosphatase 2C and cyclic nucleotide-binding/kinase domain-containing protein"/>
    <property type="match status" value="1"/>
</dbReference>
<dbReference type="Pfam" id="PF00481">
    <property type="entry name" value="PP2C"/>
    <property type="match status" value="1"/>
</dbReference>
<feature type="domain" description="Cyclic nucleotide-binding" evidence="19">
    <location>
        <begin position="474"/>
        <end position="583"/>
    </location>
</feature>
<keyword evidence="12 16" id="KW-0904">Protein phosphatase</keyword>
<comment type="similarity">
    <text evidence="16">Belongs to the PP2C family.</text>
</comment>
<dbReference type="InterPro" id="IPR000719">
    <property type="entry name" value="Prot_kinase_dom"/>
</dbReference>
<keyword evidence="4" id="KW-0723">Serine/threonine-protein kinase</keyword>
<keyword evidence="13" id="KW-0464">Manganese</keyword>
<evidence type="ECO:0000256" key="16">
    <source>
        <dbReference type="RuleBase" id="RU003465"/>
    </source>
</evidence>
<evidence type="ECO:0000256" key="8">
    <source>
        <dbReference type="ARBA" id="ARBA00022777"/>
    </source>
</evidence>
<dbReference type="EC" id="3.1.3.16" evidence="3"/>
<dbReference type="InterPro" id="IPR018490">
    <property type="entry name" value="cNMP-bd_dom_sf"/>
</dbReference>
<evidence type="ECO:0000256" key="9">
    <source>
        <dbReference type="ARBA" id="ARBA00022801"/>
    </source>
</evidence>
<evidence type="ECO:0000256" key="13">
    <source>
        <dbReference type="ARBA" id="ARBA00023211"/>
    </source>
</evidence>
<evidence type="ECO:0000259" key="20">
    <source>
        <dbReference type="PROSITE" id="PS51746"/>
    </source>
</evidence>
<evidence type="ECO:0000256" key="2">
    <source>
        <dbReference type="ARBA" id="ARBA00001946"/>
    </source>
</evidence>
<dbReference type="InterPro" id="IPR011009">
    <property type="entry name" value="Kinase-like_dom_sf"/>
</dbReference>
<dbReference type="GO" id="GO:0005952">
    <property type="term" value="C:cAMP-dependent protein kinase complex"/>
    <property type="evidence" value="ECO:0007669"/>
    <property type="project" value="TreeGrafter"/>
</dbReference>
<dbReference type="FunFam" id="3.60.40.10:FF:000007">
    <property type="entry name" value="Phosphatase 2C and cyclic nucleotide-binding/kinase domain-containing protein"/>
    <property type="match status" value="1"/>
</dbReference>
<dbReference type="Gene3D" id="1.10.510.10">
    <property type="entry name" value="Transferase(Phosphotransferase) domain 1"/>
    <property type="match status" value="1"/>
</dbReference>
<keyword evidence="6" id="KW-0479">Metal-binding</keyword>
<evidence type="ECO:0000256" key="15">
    <source>
        <dbReference type="ARBA" id="ARBA00048336"/>
    </source>
</evidence>
<dbReference type="InterPro" id="IPR000222">
    <property type="entry name" value="PP2C_BS"/>
</dbReference>
<evidence type="ECO:0000313" key="21">
    <source>
        <dbReference type="EMBL" id="KAJ8768809.1"/>
    </source>
</evidence>
<reference evidence="21 22" key="1">
    <citation type="submission" date="2021-09" db="EMBL/GenBank/DDBJ databases">
        <title>Genomic insights and catalytic innovation underlie evolution of tropane alkaloids biosynthesis.</title>
        <authorList>
            <person name="Wang Y.-J."/>
            <person name="Tian T."/>
            <person name="Huang J.-P."/>
            <person name="Huang S.-X."/>
        </authorList>
    </citation>
    <scope>NUCLEOTIDE SEQUENCE [LARGE SCALE GENOMIC DNA]</scope>
    <source>
        <strain evidence="21">KIB-2018</strain>
        <tissue evidence="21">Leaf</tissue>
    </source>
</reference>
<dbReference type="GO" id="GO:0004691">
    <property type="term" value="F:cAMP-dependent protein kinase activity"/>
    <property type="evidence" value="ECO:0007669"/>
    <property type="project" value="TreeGrafter"/>
</dbReference>
<comment type="cofactor">
    <cofactor evidence="2">
        <name>Mg(2+)</name>
        <dbReference type="ChEBI" id="CHEBI:18420"/>
    </cofactor>
</comment>
<keyword evidence="11" id="KW-0460">Magnesium</keyword>
<feature type="compositionally biased region" description="Basic and acidic residues" evidence="17">
    <location>
        <begin position="46"/>
        <end position="58"/>
    </location>
</feature>
<evidence type="ECO:0000256" key="7">
    <source>
        <dbReference type="ARBA" id="ARBA00022741"/>
    </source>
</evidence>
<dbReference type="PANTHER" id="PTHR24353">
    <property type="entry name" value="CYCLIC NUCLEOTIDE-DEPENDENT PROTEIN KINASE"/>
    <property type="match status" value="1"/>
</dbReference>
<keyword evidence="7" id="KW-0547">Nucleotide-binding</keyword>
<dbReference type="CDD" id="cd00038">
    <property type="entry name" value="CAP_ED"/>
    <property type="match status" value="2"/>
</dbReference>
<dbReference type="InterPro" id="IPR014710">
    <property type="entry name" value="RmlC-like_jellyroll"/>
</dbReference>
<gene>
    <name evidence="21" type="ORF">K2173_023713</name>
</gene>
<dbReference type="Gene3D" id="2.60.120.10">
    <property type="entry name" value="Jelly Rolls"/>
    <property type="match status" value="2"/>
</dbReference>
<evidence type="ECO:0000313" key="22">
    <source>
        <dbReference type="Proteomes" id="UP001159364"/>
    </source>
</evidence>
<name>A0AAV8TSD1_9ROSI</name>
<dbReference type="GO" id="GO:0005524">
    <property type="term" value="F:ATP binding"/>
    <property type="evidence" value="ECO:0007669"/>
    <property type="project" value="UniProtKB-KW"/>
</dbReference>
<dbReference type="PANTHER" id="PTHR24353:SF127">
    <property type="entry name" value="PROTEIN PHOSPHATASE 2C AND CYCLIC NUCLEOTIDE-BINDING_KINASE DOMAIN-CONTAINING PROTEIN"/>
    <property type="match status" value="1"/>
</dbReference>
<dbReference type="EMBL" id="JAIWQS010000004">
    <property type="protein sequence ID" value="KAJ8768809.1"/>
    <property type="molecule type" value="Genomic_DNA"/>
</dbReference>
<comment type="cofactor">
    <cofactor evidence="1">
        <name>Mn(2+)</name>
        <dbReference type="ChEBI" id="CHEBI:29035"/>
    </cofactor>
</comment>
<evidence type="ECO:0000256" key="4">
    <source>
        <dbReference type="ARBA" id="ARBA00022527"/>
    </source>
</evidence>
<comment type="catalytic activity">
    <reaction evidence="14">
        <text>O-phospho-L-seryl-[protein] + H2O = L-seryl-[protein] + phosphate</text>
        <dbReference type="Rhea" id="RHEA:20629"/>
        <dbReference type="Rhea" id="RHEA-COMP:9863"/>
        <dbReference type="Rhea" id="RHEA-COMP:11604"/>
        <dbReference type="ChEBI" id="CHEBI:15377"/>
        <dbReference type="ChEBI" id="CHEBI:29999"/>
        <dbReference type="ChEBI" id="CHEBI:43474"/>
        <dbReference type="ChEBI" id="CHEBI:83421"/>
        <dbReference type="EC" id="3.1.3.16"/>
    </reaction>
</comment>
<evidence type="ECO:0000256" key="1">
    <source>
        <dbReference type="ARBA" id="ARBA00001936"/>
    </source>
</evidence>
<dbReference type="CDD" id="cd00143">
    <property type="entry name" value="PP2Cc"/>
    <property type="match status" value="1"/>
</dbReference>
<protein>
    <recommendedName>
        <fullName evidence="3">protein-serine/threonine phosphatase</fullName>
        <ecNumber evidence="3">3.1.3.16</ecNumber>
    </recommendedName>
</protein>
<keyword evidence="5" id="KW-0808">Transferase</keyword>
<evidence type="ECO:0000256" key="12">
    <source>
        <dbReference type="ARBA" id="ARBA00022912"/>
    </source>
</evidence>
<proteinExistence type="inferred from homology"/>
<dbReference type="AlphaFoldDB" id="A0AAV8TSD1"/>